<gene>
    <name evidence="1" type="ORF">PENFLA_c098G08821</name>
</gene>
<dbReference type="SUPFAM" id="SSF50405">
    <property type="entry name" value="Actin-crosslinking proteins"/>
    <property type="match status" value="1"/>
</dbReference>
<dbReference type="InterPro" id="IPR008999">
    <property type="entry name" value="Actin-crosslinking"/>
</dbReference>
<sequence>MPQTRVTKLDQISTGSIVRMWIKPLIDEEGYPCVTQTTENDVHLRPDAGENDPSQQWIVTVNPSESDRKSFLFKSRKNYKLLGANKNGDLGASLTKHGEREWFSVAIMPDHKIWGLLISHPREGGPLPFYDVYVKDDTQSLLDATGSGAFLRKGADYLAQVQFTLVHD</sequence>
<dbReference type="AlphaFoldDB" id="A0A1V6S859"/>
<protein>
    <submittedName>
        <fullName evidence="1">Uncharacterized protein</fullName>
    </submittedName>
</protein>
<dbReference type="EMBL" id="MLQL01000098">
    <property type="protein sequence ID" value="OQE10046.1"/>
    <property type="molecule type" value="Genomic_DNA"/>
</dbReference>
<proteinExistence type="predicted"/>
<keyword evidence="2" id="KW-1185">Reference proteome</keyword>
<organism evidence="1 2">
    <name type="scientific">Penicillium flavigenum</name>
    <dbReference type="NCBI Taxonomy" id="254877"/>
    <lineage>
        <taxon>Eukaryota</taxon>
        <taxon>Fungi</taxon>
        <taxon>Dikarya</taxon>
        <taxon>Ascomycota</taxon>
        <taxon>Pezizomycotina</taxon>
        <taxon>Eurotiomycetes</taxon>
        <taxon>Eurotiomycetidae</taxon>
        <taxon>Eurotiales</taxon>
        <taxon>Aspergillaceae</taxon>
        <taxon>Penicillium</taxon>
    </lineage>
</organism>
<comment type="caution">
    <text evidence="1">The sequence shown here is derived from an EMBL/GenBank/DDBJ whole genome shotgun (WGS) entry which is preliminary data.</text>
</comment>
<accession>A0A1V6S859</accession>
<name>A0A1V6S859_9EURO</name>
<dbReference type="Proteomes" id="UP000191342">
    <property type="component" value="Unassembled WGS sequence"/>
</dbReference>
<evidence type="ECO:0000313" key="2">
    <source>
        <dbReference type="Proteomes" id="UP000191342"/>
    </source>
</evidence>
<reference evidence="2" key="1">
    <citation type="journal article" date="2017" name="Nat. Microbiol.">
        <title>Global analysis of biosynthetic gene clusters reveals vast potential of secondary metabolite production in Penicillium species.</title>
        <authorList>
            <person name="Nielsen J.C."/>
            <person name="Grijseels S."/>
            <person name="Prigent S."/>
            <person name="Ji B."/>
            <person name="Dainat J."/>
            <person name="Nielsen K.F."/>
            <person name="Frisvad J.C."/>
            <person name="Workman M."/>
            <person name="Nielsen J."/>
        </authorList>
    </citation>
    <scope>NUCLEOTIDE SEQUENCE [LARGE SCALE GENOMIC DNA]</scope>
    <source>
        <strain evidence="2">IBT 14082</strain>
    </source>
</reference>
<evidence type="ECO:0000313" key="1">
    <source>
        <dbReference type="EMBL" id="OQE10046.1"/>
    </source>
</evidence>